<protein>
    <submittedName>
        <fullName evidence="2">Uncharacterized protein</fullName>
    </submittedName>
</protein>
<comment type="caution">
    <text evidence="2">The sequence shown here is derived from an EMBL/GenBank/DDBJ whole genome shotgun (WGS) entry which is preliminary data.</text>
</comment>
<proteinExistence type="predicted"/>
<organism evidence="2 3">
    <name type="scientific">Streblomastix strix</name>
    <dbReference type="NCBI Taxonomy" id="222440"/>
    <lineage>
        <taxon>Eukaryota</taxon>
        <taxon>Metamonada</taxon>
        <taxon>Preaxostyla</taxon>
        <taxon>Oxymonadida</taxon>
        <taxon>Streblomastigidae</taxon>
        <taxon>Streblomastix</taxon>
    </lineage>
</organism>
<reference evidence="2 3" key="1">
    <citation type="submission" date="2019-03" db="EMBL/GenBank/DDBJ databases">
        <title>Single cell metagenomics reveals metabolic interactions within the superorganism composed of flagellate Streblomastix strix and complex community of Bacteroidetes bacteria on its surface.</title>
        <authorList>
            <person name="Treitli S.C."/>
            <person name="Kolisko M."/>
            <person name="Husnik F."/>
            <person name="Keeling P."/>
            <person name="Hampl V."/>
        </authorList>
    </citation>
    <scope>NUCLEOTIDE SEQUENCE [LARGE SCALE GENOMIC DNA]</scope>
    <source>
        <strain evidence="2">ST1C</strain>
    </source>
</reference>
<dbReference type="AlphaFoldDB" id="A0A5J4TPN2"/>
<evidence type="ECO:0000256" key="1">
    <source>
        <dbReference type="SAM" id="MobiDB-lite"/>
    </source>
</evidence>
<name>A0A5J4TPN2_9EUKA</name>
<evidence type="ECO:0000313" key="2">
    <source>
        <dbReference type="EMBL" id="KAA6360404.1"/>
    </source>
</evidence>
<accession>A0A5J4TPN2</accession>
<feature type="region of interest" description="Disordered" evidence="1">
    <location>
        <begin position="40"/>
        <end position="90"/>
    </location>
</feature>
<sequence>VHAQAAREALVLNERGKFLKATTPPPGVIRQSVMKELNKRNSSAQALFTGGGGRSWTPQSRNRRRGRSRNATNPRTAKFKKFQRKQEVDQ</sequence>
<dbReference type="Proteomes" id="UP000324800">
    <property type="component" value="Unassembled WGS sequence"/>
</dbReference>
<feature type="non-terminal residue" evidence="2">
    <location>
        <position position="1"/>
    </location>
</feature>
<gene>
    <name evidence="2" type="ORF">EZS28_044068</name>
</gene>
<dbReference type="EMBL" id="SNRW01026987">
    <property type="protein sequence ID" value="KAA6360404.1"/>
    <property type="molecule type" value="Genomic_DNA"/>
</dbReference>
<evidence type="ECO:0000313" key="3">
    <source>
        <dbReference type="Proteomes" id="UP000324800"/>
    </source>
</evidence>